<dbReference type="InterPro" id="IPR050469">
    <property type="entry name" value="Diguanylate_Cyclase"/>
</dbReference>
<dbReference type="InterPro" id="IPR043150">
    <property type="entry name" value="Phytochrome_PHY_sf"/>
</dbReference>
<keyword evidence="13" id="KW-1185">Reference proteome</keyword>
<dbReference type="Pfam" id="PF00360">
    <property type="entry name" value="PHY"/>
    <property type="match status" value="1"/>
</dbReference>
<protein>
    <recommendedName>
        <fullName evidence="3">diguanylate cyclase</fullName>
        <ecNumber evidence="3">2.7.7.65</ecNumber>
    </recommendedName>
</protein>
<dbReference type="NCBIfam" id="TIGR00254">
    <property type="entry name" value="GGDEF"/>
    <property type="match status" value="1"/>
</dbReference>
<keyword evidence="4" id="KW-0600">Photoreceptor protein</keyword>
<dbReference type="Gene3D" id="3.30.450.40">
    <property type="match status" value="1"/>
</dbReference>
<dbReference type="Proteomes" id="UP000243924">
    <property type="component" value="Chromosome I"/>
</dbReference>
<dbReference type="EC" id="2.7.7.65" evidence="3"/>
<dbReference type="PANTHER" id="PTHR45138">
    <property type="entry name" value="REGULATORY COMPONENTS OF SENSORY TRANSDUCTION SYSTEM"/>
    <property type="match status" value="1"/>
</dbReference>
<dbReference type="InterPro" id="IPR035965">
    <property type="entry name" value="PAS-like_dom_sf"/>
</dbReference>
<dbReference type="AlphaFoldDB" id="A0A1H2E6L0"/>
<dbReference type="SUPFAM" id="SSF55785">
    <property type="entry name" value="PYP-like sensor domain (PAS domain)"/>
    <property type="match status" value="1"/>
</dbReference>
<dbReference type="InterPro" id="IPR029016">
    <property type="entry name" value="GAF-like_dom_sf"/>
</dbReference>
<dbReference type="SUPFAM" id="SSF55781">
    <property type="entry name" value="GAF domain-like"/>
    <property type="match status" value="2"/>
</dbReference>
<dbReference type="RefSeq" id="WP_092383590.1">
    <property type="nucleotide sequence ID" value="NZ_LT629787.1"/>
</dbReference>
<dbReference type="EMBL" id="LT629787">
    <property type="protein sequence ID" value="SDT90685.1"/>
    <property type="molecule type" value="Genomic_DNA"/>
</dbReference>
<dbReference type="InterPro" id="IPR000160">
    <property type="entry name" value="GGDEF_dom"/>
</dbReference>
<dbReference type="PANTHER" id="PTHR45138:SF9">
    <property type="entry name" value="DIGUANYLATE CYCLASE DGCM-RELATED"/>
    <property type="match status" value="1"/>
</dbReference>
<keyword evidence="9" id="KW-0175">Coiled coil</keyword>
<evidence type="ECO:0000313" key="13">
    <source>
        <dbReference type="Proteomes" id="UP000243924"/>
    </source>
</evidence>
<keyword evidence="6" id="KW-0157">Chromophore</keyword>
<dbReference type="InterPro" id="IPR043128">
    <property type="entry name" value="Rev_trsase/Diguanyl_cyclase"/>
</dbReference>
<dbReference type="OrthoDB" id="9808408at2"/>
<dbReference type="InterPro" id="IPR003018">
    <property type="entry name" value="GAF"/>
</dbReference>
<dbReference type="InterPro" id="IPR013515">
    <property type="entry name" value="Phytochrome_cen-reg"/>
</dbReference>
<dbReference type="Gene3D" id="3.30.70.270">
    <property type="match status" value="1"/>
</dbReference>
<feature type="domain" description="GGDEF" evidence="11">
    <location>
        <begin position="547"/>
        <end position="676"/>
    </location>
</feature>
<dbReference type="Gene3D" id="3.30.450.270">
    <property type="match status" value="1"/>
</dbReference>
<dbReference type="InterPro" id="IPR013654">
    <property type="entry name" value="PAS_2"/>
</dbReference>
<dbReference type="Pfam" id="PF01590">
    <property type="entry name" value="GAF"/>
    <property type="match status" value="1"/>
</dbReference>
<gene>
    <name evidence="12" type="ORF">SAMN05216210_0384</name>
</gene>
<evidence type="ECO:0000256" key="5">
    <source>
        <dbReference type="ARBA" id="ARBA00022606"/>
    </source>
</evidence>
<evidence type="ECO:0000256" key="9">
    <source>
        <dbReference type="SAM" id="Coils"/>
    </source>
</evidence>
<comment type="cofactor">
    <cofactor evidence="1">
        <name>Mg(2+)</name>
        <dbReference type="ChEBI" id="CHEBI:18420"/>
    </cofactor>
</comment>
<dbReference type="PROSITE" id="PS50887">
    <property type="entry name" value="GGDEF"/>
    <property type="match status" value="1"/>
</dbReference>
<keyword evidence="5" id="KW-0716">Sensory transduction</keyword>
<evidence type="ECO:0000256" key="1">
    <source>
        <dbReference type="ARBA" id="ARBA00001946"/>
    </source>
</evidence>
<dbReference type="GO" id="GO:0009584">
    <property type="term" value="P:detection of visible light"/>
    <property type="evidence" value="ECO:0007669"/>
    <property type="project" value="InterPro"/>
</dbReference>
<feature type="domain" description="Phytochrome chromophore attachment site" evidence="10">
    <location>
        <begin position="137"/>
        <end position="297"/>
    </location>
</feature>
<evidence type="ECO:0000256" key="8">
    <source>
        <dbReference type="ARBA" id="ARBA00034247"/>
    </source>
</evidence>
<dbReference type="CDD" id="cd01949">
    <property type="entry name" value="GGDEF"/>
    <property type="match status" value="1"/>
</dbReference>
<dbReference type="GO" id="GO:0009881">
    <property type="term" value="F:photoreceptor activity"/>
    <property type="evidence" value="ECO:0007669"/>
    <property type="project" value="UniProtKB-KW"/>
</dbReference>
<proteinExistence type="predicted"/>
<evidence type="ECO:0000313" key="12">
    <source>
        <dbReference type="EMBL" id="SDT90685.1"/>
    </source>
</evidence>
<reference evidence="13" key="1">
    <citation type="submission" date="2016-10" db="EMBL/GenBank/DDBJ databases">
        <authorList>
            <person name="Varghese N."/>
            <person name="Submissions S."/>
        </authorList>
    </citation>
    <scope>NUCLEOTIDE SEQUENCE [LARGE SCALE GENOMIC DNA]</scope>
    <source>
        <strain evidence="13">CECT 8338</strain>
    </source>
</reference>
<dbReference type="PROSITE" id="PS50046">
    <property type="entry name" value="PHYTOCHROME_2"/>
    <property type="match status" value="1"/>
</dbReference>
<evidence type="ECO:0000256" key="7">
    <source>
        <dbReference type="ARBA" id="ARBA00023170"/>
    </source>
</evidence>
<dbReference type="GO" id="GO:0005886">
    <property type="term" value="C:plasma membrane"/>
    <property type="evidence" value="ECO:0007669"/>
    <property type="project" value="UniProtKB-SubCell"/>
</dbReference>
<dbReference type="Pfam" id="PF08446">
    <property type="entry name" value="PAS_2"/>
    <property type="match status" value="1"/>
</dbReference>
<dbReference type="SMART" id="SM00065">
    <property type="entry name" value="GAF"/>
    <property type="match status" value="1"/>
</dbReference>
<dbReference type="SMART" id="SM00267">
    <property type="entry name" value="GGDEF"/>
    <property type="match status" value="1"/>
</dbReference>
<keyword evidence="7" id="KW-0675">Receptor</keyword>
<dbReference type="Pfam" id="PF00990">
    <property type="entry name" value="GGDEF"/>
    <property type="match status" value="1"/>
</dbReference>
<dbReference type="InterPro" id="IPR029787">
    <property type="entry name" value="Nucleotide_cyclase"/>
</dbReference>
<comment type="subcellular location">
    <subcellularLocation>
        <location evidence="2">Cell inner membrane</location>
    </subcellularLocation>
</comment>
<dbReference type="GO" id="GO:0052621">
    <property type="term" value="F:diguanylate cyclase activity"/>
    <property type="evidence" value="ECO:0007669"/>
    <property type="project" value="UniProtKB-EC"/>
</dbReference>
<dbReference type="SUPFAM" id="SSF55073">
    <property type="entry name" value="Nucleotide cyclase"/>
    <property type="match status" value="1"/>
</dbReference>
<evidence type="ECO:0000259" key="10">
    <source>
        <dbReference type="PROSITE" id="PS50046"/>
    </source>
</evidence>
<dbReference type="FunFam" id="3.30.70.270:FF:000001">
    <property type="entry name" value="Diguanylate cyclase domain protein"/>
    <property type="match status" value="1"/>
</dbReference>
<dbReference type="STRING" id="1434072.SAMN05216210_0384"/>
<dbReference type="Gene3D" id="3.30.450.20">
    <property type="entry name" value="PAS domain"/>
    <property type="match status" value="1"/>
</dbReference>
<dbReference type="InterPro" id="IPR001294">
    <property type="entry name" value="Phytochrome"/>
</dbReference>
<dbReference type="PRINTS" id="PR01033">
    <property type="entry name" value="PHYTOCHROME"/>
</dbReference>
<feature type="coiled-coil region" evidence="9">
    <location>
        <begin position="492"/>
        <end position="519"/>
    </location>
</feature>
<evidence type="ECO:0000256" key="6">
    <source>
        <dbReference type="ARBA" id="ARBA00022991"/>
    </source>
</evidence>
<evidence type="ECO:0000259" key="11">
    <source>
        <dbReference type="PROSITE" id="PS50887"/>
    </source>
</evidence>
<name>A0A1H2E6L0_9GAMM</name>
<evidence type="ECO:0000256" key="2">
    <source>
        <dbReference type="ARBA" id="ARBA00004533"/>
    </source>
</evidence>
<sequence length="677" mass="74896">MPLITDPSWQSDEVPAIQPVGWALVLDNEARQVLQVSANLPEFLPFSVDQALLSGAEALLGRGLLRRVHSGLQGRPRLASALKSSRQAQGRTVRFQVMAYRSGDNIVVEFEPLPQVGGRRLLSEVNHCLLRLAAADQPGQLLEELVASMQSLTGYARVLVYQFGDDWHGQVVAEAGDGQMPSVRGFRFPAEEIPEQARRRYWRHPLRTIHDEAATAVPLVSQVTALTPVDLSLGNLRALAPSHRRYMRGLGVRASLSVGILGEQALWGLVSCHNPQPLYLSPAIRDAARALVQMATQRMFLLQARTESRYLQRVIDSRQLISKEHGGLVEPAQLLRRHGAEWLELFRAEGCALVIQQQALRLGQLPGQVALLHLTRWLETEHPQASAWSTSSLGLEGPQGVDCCPGYSGLLAVKVPLSRQPGWLLLFRAERIDRQHWAGPQELVPVQDAVTDIQPLPEGPFVAWQVELRQHSLRWLAIEEQAAQDLAEDLAVSVSVQEVEQLMTQLQRANEQLETLAHTDPLTRIWNRYRIEQAIDAEISAGERYGRAFSLLLFDIDNFKAVNDTHGHELGDQVLAKMAEVVMGALRSSDLFGRWGGEEFIVLAVETGAADAGLLAERLRVAVAETSFPPLAQVTISVGAARWQSGETRKQLIARADQAMYQAKQAGRNQTVLARAD</sequence>
<dbReference type="GO" id="GO:0006355">
    <property type="term" value="P:regulation of DNA-templated transcription"/>
    <property type="evidence" value="ECO:0007669"/>
    <property type="project" value="InterPro"/>
</dbReference>
<dbReference type="InterPro" id="IPR016132">
    <property type="entry name" value="Phyto_chromo_attachment"/>
</dbReference>
<organism evidence="12 13">
    <name type="scientific">Halopseudomonas salegens</name>
    <dbReference type="NCBI Taxonomy" id="1434072"/>
    <lineage>
        <taxon>Bacteria</taxon>
        <taxon>Pseudomonadati</taxon>
        <taxon>Pseudomonadota</taxon>
        <taxon>Gammaproteobacteria</taxon>
        <taxon>Pseudomonadales</taxon>
        <taxon>Pseudomonadaceae</taxon>
        <taxon>Halopseudomonas</taxon>
    </lineage>
</organism>
<evidence type="ECO:0000256" key="4">
    <source>
        <dbReference type="ARBA" id="ARBA00022543"/>
    </source>
</evidence>
<comment type="catalytic activity">
    <reaction evidence="8">
        <text>2 GTP = 3',3'-c-di-GMP + 2 diphosphate</text>
        <dbReference type="Rhea" id="RHEA:24898"/>
        <dbReference type="ChEBI" id="CHEBI:33019"/>
        <dbReference type="ChEBI" id="CHEBI:37565"/>
        <dbReference type="ChEBI" id="CHEBI:58805"/>
        <dbReference type="EC" id="2.7.7.65"/>
    </reaction>
</comment>
<evidence type="ECO:0000256" key="3">
    <source>
        <dbReference type="ARBA" id="ARBA00012528"/>
    </source>
</evidence>
<accession>A0A1H2E6L0</accession>